<sequence>MSRHLKYRFVKGFIGKRNVIFVLFLMLLASCGTSSSIVQNDSKNQQKWVGSWSTAPQLVEPRNVPPAPGLTGNTLRQIISPSLGGKSIRLKFSNAFSDLPVEMISVEIAIVTEQPLVKTSTVKTLKFNGSPEVTMPAGEAVFSDALAFEFEARDRLAITIKFGKTAEKITGHPGSRTTSYLVEGNENIKENAFENAITTDHWYIINTLDVMAGKEASAVAILGNSITDGRGSGTNKQNRWPDILAERLTQHSRTKNIGVLNMGIGGNAVLRGGLGPTGLNRFDRDILNQSSIKYLIILEGVNDLGATPDSTAAFKVANKLIEAYKTMIKKAHAQNIKVYGGTITPIQKSFYYKDFREQARQKVNNWIRNSSAFDAVIDFAKVLESPEEPNVIAKNLQSGDYLHPNEKGYEVMGEAVDLSLFKK</sequence>
<evidence type="ECO:0000313" key="3">
    <source>
        <dbReference type="Proteomes" id="UP000264330"/>
    </source>
</evidence>
<feature type="domain" description="SGNH hydrolase-type esterase" evidence="1">
    <location>
        <begin position="222"/>
        <end position="411"/>
    </location>
</feature>
<dbReference type="RefSeq" id="WP_228252267.1">
    <property type="nucleotide sequence ID" value="NZ_CAJXAW010000049.1"/>
</dbReference>
<accession>A0A3D5J586</accession>
<dbReference type="CDD" id="cd01830">
    <property type="entry name" value="XynE_like"/>
    <property type="match status" value="1"/>
</dbReference>
<proteinExistence type="predicted"/>
<reference evidence="2 3" key="1">
    <citation type="journal article" date="2018" name="Nat. Biotechnol.">
        <title>A standardized bacterial taxonomy based on genome phylogeny substantially revises the tree of life.</title>
        <authorList>
            <person name="Parks D.H."/>
            <person name="Chuvochina M."/>
            <person name="Waite D.W."/>
            <person name="Rinke C."/>
            <person name="Skarshewski A."/>
            <person name="Chaumeil P.A."/>
            <person name="Hugenholtz P."/>
        </authorList>
    </citation>
    <scope>NUCLEOTIDE SEQUENCE [LARGE SCALE GENOMIC DNA]</scope>
    <source>
        <strain evidence="2">UBA9359</strain>
    </source>
</reference>
<organism evidence="2 3">
    <name type="scientific">Zunongwangia profunda</name>
    <dbReference type="NCBI Taxonomy" id="398743"/>
    <lineage>
        <taxon>Bacteria</taxon>
        <taxon>Pseudomonadati</taxon>
        <taxon>Bacteroidota</taxon>
        <taxon>Flavobacteriia</taxon>
        <taxon>Flavobacteriales</taxon>
        <taxon>Flavobacteriaceae</taxon>
        <taxon>Zunongwangia</taxon>
    </lineage>
</organism>
<evidence type="ECO:0000313" key="2">
    <source>
        <dbReference type="EMBL" id="HCV83167.1"/>
    </source>
</evidence>
<evidence type="ECO:0000259" key="1">
    <source>
        <dbReference type="Pfam" id="PF13472"/>
    </source>
</evidence>
<dbReference type="PROSITE" id="PS51257">
    <property type="entry name" value="PROKAR_LIPOPROTEIN"/>
    <property type="match status" value="1"/>
</dbReference>
<dbReference type="InterPro" id="IPR036514">
    <property type="entry name" value="SGNH_hydro_sf"/>
</dbReference>
<dbReference type="AlphaFoldDB" id="A0A3D5J586"/>
<comment type="caution">
    <text evidence="2">The sequence shown here is derived from an EMBL/GenBank/DDBJ whole genome shotgun (WGS) entry which is preliminary data.</text>
</comment>
<dbReference type="Gene3D" id="3.40.50.1110">
    <property type="entry name" value="SGNH hydrolase"/>
    <property type="match status" value="1"/>
</dbReference>
<dbReference type="InterPro" id="IPR013830">
    <property type="entry name" value="SGNH_hydro"/>
</dbReference>
<gene>
    <name evidence="2" type="ORF">DGQ38_19185</name>
</gene>
<dbReference type="Proteomes" id="UP000264330">
    <property type="component" value="Unassembled WGS sequence"/>
</dbReference>
<dbReference type="Pfam" id="PF13472">
    <property type="entry name" value="Lipase_GDSL_2"/>
    <property type="match status" value="1"/>
</dbReference>
<name>A0A3D5J586_9FLAO</name>
<protein>
    <submittedName>
        <fullName evidence="2">GDSL family lipase</fullName>
    </submittedName>
</protein>
<dbReference type="SUPFAM" id="SSF52266">
    <property type="entry name" value="SGNH hydrolase"/>
    <property type="match status" value="1"/>
</dbReference>
<dbReference type="PANTHER" id="PTHR43784">
    <property type="entry name" value="GDSL-LIKE LIPASE/ACYLHYDROLASE, PUTATIVE (AFU_ORTHOLOGUE AFUA_2G00820)-RELATED"/>
    <property type="match status" value="1"/>
</dbReference>
<dbReference type="InterPro" id="IPR053140">
    <property type="entry name" value="GDSL_Rv0518-like"/>
</dbReference>
<dbReference type="GO" id="GO:0016788">
    <property type="term" value="F:hydrolase activity, acting on ester bonds"/>
    <property type="evidence" value="ECO:0007669"/>
    <property type="project" value="UniProtKB-ARBA"/>
</dbReference>
<dbReference type="PANTHER" id="PTHR43784:SF2">
    <property type="entry name" value="GDSL-LIKE LIPASE_ACYLHYDROLASE, PUTATIVE (AFU_ORTHOLOGUE AFUA_2G00820)-RELATED"/>
    <property type="match status" value="1"/>
</dbReference>
<dbReference type="EMBL" id="DPMF01000435">
    <property type="protein sequence ID" value="HCV83167.1"/>
    <property type="molecule type" value="Genomic_DNA"/>
</dbReference>